<dbReference type="EMBL" id="CBXV010000006">
    <property type="protein sequence ID" value="CDM65884.1"/>
    <property type="molecule type" value="Genomic_DNA"/>
</dbReference>
<accession>A0A0B6X000</accession>
<name>A0A0B6X000_9BACT</name>
<evidence type="ECO:0000259" key="1">
    <source>
        <dbReference type="Pfam" id="PF01872"/>
    </source>
</evidence>
<reference evidence="2 3" key="2">
    <citation type="submission" date="2015-01" db="EMBL/GenBank/DDBJ databases">
        <title>Complete genome sequence of Pyrinomonas methylaliphatogenes type strain K22T.</title>
        <authorList>
            <person name="Lee K.C.Y."/>
            <person name="Power J.F."/>
            <person name="Dunfield P.F."/>
            <person name="Morgan X.C."/>
            <person name="Huttenhower C."/>
            <person name="Stott M.B."/>
        </authorList>
    </citation>
    <scope>NUCLEOTIDE SEQUENCE [LARGE SCALE GENOMIC DNA]</scope>
    <source>
        <strain evidence="2 3">K22</strain>
    </source>
</reference>
<sequence>MKTLITEFISLDGVVQAPGAPTEDTDGGFAHGGWMVKYFDPEIIGGTFDELAKQSDALLQGRHTYQVSATAWSSRSGDDFSDWINRVQKYVVSDTLKEEDIVWHPTTLIRGRDFLKTVADLRAQPGGYIYVYGSPTMVQSLLAADLVDELVLTVVPLVIGSGKKLFPAMAKSLPFELISAAKASTGAQVCRYVRAR</sequence>
<proteinExistence type="predicted"/>
<reference evidence="2 3" key="1">
    <citation type="submission" date="2013-12" db="EMBL/GenBank/DDBJ databases">
        <authorList>
            <person name="Stott M."/>
        </authorList>
    </citation>
    <scope>NUCLEOTIDE SEQUENCE [LARGE SCALE GENOMIC DNA]</scope>
    <source>
        <strain evidence="2 3">K22</strain>
    </source>
</reference>
<dbReference type="GO" id="GO:0009231">
    <property type="term" value="P:riboflavin biosynthetic process"/>
    <property type="evidence" value="ECO:0007669"/>
    <property type="project" value="InterPro"/>
</dbReference>
<dbReference type="RefSeq" id="WP_041976493.1">
    <property type="nucleotide sequence ID" value="NZ_CBXV010000006.1"/>
</dbReference>
<dbReference type="InterPro" id="IPR002734">
    <property type="entry name" value="RibDG_C"/>
</dbReference>
<dbReference type="Gene3D" id="3.40.430.10">
    <property type="entry name" value="Dihydrofolate Reductase, subunit A"/>
    <property type="match status" value="1"/>
</dbReference>
<keyword evidence="3" id="KW-1185">Reference proteome</keyword>
<protein>
    <submittedName>
        <fullName evidence="2">Dihydrofolate reductase</fullName>
    </submittedName>
</protein>
<dbReference type="Proteomes" id="UP000031518">
    <property type="component" value="Unassembled WGS sequence"/>
</dbReference>
<dbReference type="SUPFAM" id="SSF53597">
    <property type="entry name" value="Dihydrofolate reductase-like"/>
    <property type="match status" value="1"/>
</dbReference>
<evidence type="ECO:0000313" key="3">
    <source>
        <dbReference type="Proteomes" id="UP000031518"/>
    </source>
</evidence>
<dbReference type="InterPro" id="IPR050765">
    <property type="entry name" value="Riboflavin_Biosynth_HTPR"/>
</dbReference>
<dbReference type="InterPro" id="IPR024072">
    <property type="entry name" value="DHFR-like_dom_sf"/>
</dbReference>
<dbReference type="GO" id="GO:0008703">
    <property type="term" value="F:5-amino-6-(5-phosphoribosylamino)uracil reductase activity"/>
    <property type="evidence" value="ECO:0007669"/>
    <property type="project" value="InterPro"/>
</dbReference>
<dbReference type="PANTHER" id="PTHR38011:SF2">
    <property type="entry name" value="BIFUNCTIONAL DEAMINASE-REDUCTASE DOMAIN PROTEIN"/>
    <property type="match status" value="1"/>
</dbReference>
<dbReference type="PANTHER" id="PTHR38011">
    <property type="entry name" value="DIHYDROFOLATE REDUCTASE FAMILY PROTEIN (AFU_ORTHOLOGUE AFUA_8G06820)"/>
    <property type="match status" value="1"/>
</dbReference>
<organism evidence="2 3">
    <name type="scientific">Pyrinomonas methylaliphatogenes</name>
    <dbReference type="NCBI Taxonomy" id="454194"/>
    <lineage>
        <taxon>Bacteria</taxon>
        <taxon>Pseudomonadati</taxon>
        <taxon>Acidobacteriota</taxon>
        <taxon>Blastocatellia</taxon>
        <taxon>Blastocatellales</taxon>
        <taxon>Pyrinomonadaceae</taxon>
        <taxon>Pyrinomonas</taxon>
    </lineage>
</organism>
<dbReference type="AlphaFoldDB" id="A0A0B6X000"/>
<dbReference type="OrthoDB" id="195113at2"/>
<feature type="domain" description="Bacterial bifunctional deaminase-reductase C-terminal" evidence="1">
    <location>
        <begin position="5"/>
        <end position="186"/>
    </location>
</feature>
<gene>
    <name evidence="2" type="ORF">PYK22_01892</name>
</gene>
<dbReference type="Pfam" id="PF01872">
    <property type="entry name" value="RibD_C"/>
    <property type="match status" value="1"/>
</dbReference>
<dbReference type="STRING" id="454194.PYK22_01892"/>
<evidence type="ECO:0000313" key="2">
    <source>
        <dbReference type="EMBL" id="CDM65884.1"/>
    </source>
</evidence>